<dbReference type="Gene3D" id="3.30.10.20">
    <property type="match status" value="1"/>
</dbReference>
<evidence type="ECO:0000256" key="1">
    <source>
        <dbReference type="SAM" id="SignalP"/>
    </source>
</evidence>
<evidence type="ECO:0000313" key="2">
    <source>
        <dbReference type="EMBL" id="NKY50681.1"/>
    </source>
</evidence>
<sequence length="128" mass="12617">MRRIAFAASLFAVVLAVGGCGGATDDTAVADTAAAQPTSAGNGSTAAADCSGAWPRALPDFHGKPLGKTVVGEGLCFTIAAVTTADGRDVKNDPTAATTPWTISAQQPEAGTSVAADTPVTLTVEAAR</sequence>
<feature type="signal peptide" evidence="1">
    <location>
        <begin position="1"/>
        <end position="23"/>
    </location>
</feature>
<name>A0A846XZ72_9NOCA</name>
<dbReference type="EMBL" id="JAAXOP010000005">
    <property type="protein sequence ID" value="NKY50681.1"/>
    <property type="molecule type" value="Genomic_DNA"/>
</dbReference>
<reference evidence="2 3" key="1">
    <citation type="submission" date="2020-04" db="EMBL/GenBank/DDBJ databases">
        <title>MicrobeNet Type strains.</title>
        <authorList>
            <person name="Nicholson A.C."/>
        </authorList>
    </citation>
    <scope>NUCLEOTIDE SEQUENCE [LARGE SCALE GENOMIC DNA]</scope>
    <source>
        <strain evidence="2 3">JCM 12354</strain>
    </source>
</reference>
<dbReference type="Proteomes" id="UP000565711">
    <property type="component" value="Unassembled WGS sequence"/>
</dbReference>
<proteinExistence type="predicted"/>
<organism evidence="2 3">
    <name type="scientific">Nocardia vermiculata</name>
    <dbReference type="NCBI Taxonomy" id="257274"/>
    <lineage>
        <taxon>Bacteria</taxon>
        <taxon>Bacillati</taxon>
        <taxon>Actinomycetota</taxon>
        <taxon>Actinomycetes</taxon>
        <taxon>Mycobacteriales</taxon>
        <taxon>Nocardiaceae</taxon>
        <taxon>Nocardia</taxon>
    </lineage>
</organism>
<dbReference type="RefSeq" id="WP_157103017.1">
    <property type="nucleotide sequence ID" value="NZ_JAAXOP010000005.1"/>
</dbReference>
<keyword evidence="3" id="KW-1185">Reference proteome</keyword>
<dbReference type="PROSITE" id="PS51257">
    <property type="entry name" value="PROKAR_LIPOPROTEIN"/>
    <property type="match status" value="1"/>
</dbReference>
<feature type="chain" id="PRO_5038476133" description="PASTA domain-containing protein" evidence="1">
    <location>
        <begin position="24"/>
        <end position="128"/>
    </location>
</feature>
<protein>
    <recommendedName>
        <fullName evidence="4">PASTA domain-containing protein</fullName>
    </recommendedName>
</protein>
<accession>A0A846XZ72</accession>
<evidence type="ECO:0000313" key="3">
    <source>
        <dbReference type="Proteomes" id="UP000565711"/>
    </source>
</evidence>
<gene>
    <name evidence="2" type="ORF">HGA08_10705</name>
</gene>
<comment type="caution">
    <text evidence="2">The sequence shown here is derived from an EMBL/GenBank/DDBJ whole genome shotgun (WGS) entry which is preliminary data.</text>
</comment>
<dbReference type="AlphaFoldDB" id="A0A846XZ72"/>
<keyword evidence="1" id="KW-0732">Signal</keyword>
<evidence type="ECO:0008006" key="4">
    <source>
        <dbReference type="Google" id="ProtNLM"/>
    </source>
</evidence>